<feature type="domain" description="Generative cell specific-1/HAP2" evidence="13">
    <location>
        <begin position="153"/>
        <end position="428"/>
    </location>
</feature>
<keyword evidence="5" id="KW-0732">Signal</keyword>
<gene>
    <name evidence="14" type="ORF">KIW84_025315</name>
</gene>
<comment type="similarity">
    <text evidence="2">Belongs to the HAP2/GCS1 family.</text>
</comment>
<dbReference type="PANTHER" id="PTHR31764">
    <property type="entry name" value="PROTEIN HAPLESS 2"/>
    <property type="match status" value="1"/>
</dbReference>
<evidence type="ECO:0000313" key="15">
    <source>
        <dbReference type="Proteomes" id="UP001058974"/>
    </source>
</evidence>
<dbReference type="Gramene" id="Psat02G0531500-T1">
    <property type="protein sequence ID" value="KAI5439906.1"/>
    <property type="gene ID" value="KIW84_025315"/>
</dbReference>
<evidence type="ECO:0000256" key="6">
    <source>
        <dbReference type="ARBA" id="ARBA00022989"/>
    </source>
</evidence>
<comment type="caution">
    <text evidence="14">The sequence shown here is derived from an EMBL/GenBank/DDBJ whole genome shotgun (WGS) entry which is preliminary data.</text>
</comment>
<keyword evidence="3" id="KW-1003">Cell membrane</keyword>
<evidence type="ECO:0000313" key="14">
    <source>
        <dbReference type="EMBL" id="KAI5439906.1"/>
    </source>
</evidence>
<dbReference type="PANTHER" id="PTHR31764:SF0">
    <property type="entry name" value="GENERATIVE CELL SPECIFIC-1_HAP2 DOMAIN-CONTAINING PROTEIN"/>
    <property type="match status" value="1"/>
</dbReference>
<dbReference type="Proteomes" id="UP001058974">
    <property type="component" value="Chromosome 2"/>
</dbReference>
<organism evidence="14 15">
    <name type="scientific">Pisum sativum</name>
    <name type="common">Garden pea</name>
    <name type="synonym">Lathyrus oleraceus</name>
    <dbReference type="NCBI Taxonomy" id="3888"/>
    <lineage>
        <taxon>Eukaryota</taxon>
        <taxon>Viridiplantae</taxon>
        <taxon>Streptophyta</taxon>
        <taxon>Embryophyta</taxon>
        <taxon>Tracheophyta</taxon>
        <taxon>Spermatophyta</taxon>
        <taxon>Magnoliopsida</taxon>
        <taxon>eudicotyledons</taxon>
        <taxon>Gunneridae</taxon>
        <taxon>Pentapetalae</taxon>
        <taxon>rosids</taxon>
        <taxon>fabids</taxon>
        <taxon>Fabales</taxon>
        <taxon>Fabaceae</taxon>
        <taxon>Papilionoideae</taxon>
        <taxon>50 kb inversion clade</taxon>
        <taxon>NPAAA clade</taxon>
        <taxon>Hologalegina</taxon>
        <taxon>IRL clade</taxon>
        <taxon>Fabeae</taxon>
        <taxon>Lathyrus</taxon>
    </lineage>
</organism>
<accession>A0A9D4YNL8</accession>
<evidence type="ECO:0000256" key="2">
    <source>
        <dbReference type="ARBA" id="ARBA00010929"/>
    </source>
</evidence>
<protein>
    <submittedName>
        <fullName evidence="14">Transcriptional activator</fullName>
    </submittedName>
</protein>
<dbReference type="GO" id="GO:0005886">
    <property type="term" value="C:plasma membrane"/>
    <property type="evidence" value="ECO:0007669"/>
    <property type="project" value="UniProtKB-SubCell"/>
</dbReference>
<evidence type="ECO:0000256" key="9">
    <source>
        <dbReference type="ARBA" id="ARBA00023157"/>
    </source>
</evidence>
<dbReference type="InterPro" id="IPR018928">
    <property type="entry name" value="HAP2/GCS1_dom"/>
</dbReference>
<keyword evidence="10" id="KW-0278">Fertilization</keyword>
<keyword evidence="8 12" id="KW-0472">Membrane</keyword>
<sequence>MTSPSPCSTVTIIFLVYFFLALHVAGVQIISKSKLEKCEKNSNSDDLNCTTKMVVSMAVPSGSSGGEASIVAELVEVEENSSTKMQTLRIPPVITINKTAAYAVYELTYIRDVPYKPEEYYVQTRKCEPDAGANIVKICERLRDEDGHIIENTQEVVVGPESRTVTSDDKFLRVNLIGDFVGYTNIPNFEDFYLVVPRQGDPGQPHDLGRNISMWMLLERVRFTLDGIECNKIGISYEAFNRQPNFCASPFWSCLHNQLWNFREESGATLWFGRKISKDKPASSYGTLINAGSFSFSIGITEVLNTNIVIELSANDVDYVYQRSPGKIMSVSVPTFEALTQFGLATITTKNTGEVEASYSLTEQFLIMKPNEITTRSFKIYPNTDQASKYSCAAILKDSDYTEVDRAECQFTTTGTVLDNGTQKGLFDPLYDWWEDSCGADEQFIMNKHRVKINQAHHHIHDKKHHKPELRHTNRRTPNRRKTSYEHHHKHKNSERNSDHLHHVQKEMHKHRQNKHMDSLQHNDDNNPAQHHKHRKEQEPSTGLIKELRHDNIRHANHDKHKHVLVYDPGSE</sequence>
<evidence type="ECO:0000256" key="1">
    <source>
        <dbReference type="ARBA" id="ARBA00004251"/>
    </source>
</evidence>
<feature type="compositionally biased region" description="Basic residues" evidence="11">
    <location>
        <begin position="455"/>
        <end position="493"/>
    </location>
</feature>
<dbReference type="InterPro" id="IPR040326">
    <property type="entry name" value="HAP2/GCS1"/>
</dbReference>
<feature type="compositionally biased region" description="Basic and acidic residues" evidence="11">
    <location>
        <begin position="515"/>
        <end position="525"/>
    </location>
</feature>
<keyword evidence="15" id="KW-1185">Reference proteome</keyword>
<keyword evidence="9" id="KW-1015">Disulfide bond</keyword>
<comment type="subcellular location">
    <subcellularLocation>
        <location evidence="1">Cell membrane</location>
        <topology evidence="1">Single-pass type I membrane protein</topology>
    </subcellularLocation>
</comment>
<evidence type="ECO:0000256" key="11">
    <source>
        <dbReference type="SAM" id="MobiDB-lite"/>
    </source>
</evidence>
<name>A0A9D4YNL8_PEA</name>
<evidence type="ECO:0000256" key="10">
    <source>
        <dbReference type="ARBA" id="ARBA00023279"/>
    </source>
</evidence>
<feature type="transmembrane region" description="Helical" evidence="12">
    <location>
        <begin position="12"/>
        <end position="30"/>
    </location>
</feature>
<reference evidence="14 15" key="1">
    <citation type="journal article" date="2022" name="Nat. Genet.">
        <title>Improved pea reference genome and pan-genome highlight genomic features and evolutionary characteristics.</title>
        <authorList>
            <person name="Yang T."/>
            <person name="Liu R."/>
            <person name="Luo Y."/>
            <person name="Hu S."/>
            <person name="Wang D."/>
            <person name="Wang C."/>
            <person name="Pandey M.K."/>
            <person name="Ge S."/>
            <person name="Xu Q."/>
            <person name="Li N."/>
            <person name="Li G."/>
            <person name="Huang Y."/>
            <person name="Saxena R.K."/>
            <person name="Ji Y."/>
            <person name="Li M."/>
            <person name="Yan X."/>
            <person name="He Y."/>
            <person name="Liu Y."/>
            <person name="Wang X."/>
            <person name="Xiang C."/>
            <person name="Varshney R.K."/>
            <person name="Ding H."/>
            <person name="Gao S."/>
            <person name="Zong X."/>
        </authorList>
    </citation>
    <scope>NUCLEOTIDE SEQUENCE [LARGE SCALE GENOMIC DNA]</scope>
    <source>
        <strain evidence="14 15">cv. Zhongwan 6</strain>
    </source>
</reference>
<evidence type="ECO:0000259" key="13">
    <source>
        <dbReference type="Pfam" id="PF10699"/>
    </source>
</evidence>
<keyword evidence="4 12" id="KW-0812">Transmembrane</keyword>
<dbReference type="EMBL" id="JAMSHJ010000002">
    <property type="protein sequence ID" value="KAI5439906.1"/>
    <property type="molecule type" value="Genomic_DNA"/>
</dbReference>
<evidence type="ECO:0000256" key="3">
    <source>
        <dbReference type="ARBA" id="ARBA00022475"/>
    </source>
</evidence>
<feature type="region of interest" description="Disordered" evidence="11">
    <location>
        <begin position="455"/>
        <end position="572"/>
    </location>
</feature>
<keyword evidence="7" id="KW-0446">Lipid-binding</keyword>
<feature type="compositionally biased region" description="Basic and acidic residues" evidence="11">
    <location>
        <begin position="494"/>
        <end position="507"/>
    </location>
</feature>
<evidence type="ECO:0000256" key="8">
    <source>
        <dbReference type="ARBA" id="ARBA00023136"/>
    </source>
</evidence>
<keyword evidence="6 12" id="KW-1133">Transmembrane helix</keyword>
<dbReference type="Pfam" id="PF10699">
    <property type="entry name" value="HAP2-GCS1"/>
    <property type="match status" value="1"/>
</dbReference>
<dbReference type="AlphaFoldDB" id="A0A9D4YNL8"/>
<evidence type="ECO:0000256" key="7">
    <source>
        <dbReference type="ARBA" id="ARBA00023121"/>
    </source>
</evidence>
<dbReference type="GO" id="GO:0008289">
    <property type="term" value="F:lipid binding"/>
    <property type="evidence" value="ECO:0007669"/>
    <property type="project" value="UniProtKB-KW"/>
</dbReference>
<proteinExistence type="inferred from homology"/>
<feature type="compositionally biased region" description="Basic and acidic residues" evidence="11">
    <location>
        <begin position="546"/>
        <end position="556"/>
    </location>
</feature>
<evidence type="ECO:0000256" key="4">
    <source>
        <dbReference type="ARBA" id="ARBA00022692"/>
    </source>
</evidence>
<evidence type="ECO:0000256" key="5">
    <source>
        <dbReference type="ARBA" id="ARBA00022729"/>
    </source>
</evidence>
<evidence type="ECO:0000256" key="12">
    <source>
        <dbReference type="SAM" id="Phobius"/>
    </source>
</evidence>